<dbReference type="PROSITE" id="PS00383">
    <property type="entry name" value="TYR_PHOSPHATASE_1"/>
    <property type="match status" value="1"/>
</dbReference>
<dbReference type="SMART" id="SM00194">
    <property type="entry name" value="PTPc"/>
    <property type="match status" value="2"/>
</dbReference>
<proteinExistence type="predicted"/>
<dbReference type="InterPro" id="IPR000242">
    <property type="entry name" value="PTP_cat"/>
</dbReference>
<evidence type="ECO:0000313" key="5">
    <source>
        <dbReference type="Proteomes" id="UP000075884"/>
    </source>
</evidence>
<dbReference type="PANTHER" id="PTHR19134:SF561">
    <property type="entry name" value="PROTEIN TYROSINE PHOSPHATASE 36E, ISOFORM A"/>
    <property type="match status" value="1"/>
</dbReference>
<sequence>MFINDRRRKYEFERPARRSTTRYADLEKPKKKKTLSSTSLVSIPNTIKLSMLNSGLLSLDKVKLSARDEKNPLSQTMPDKPTELRHFAKLCEQRRKFPILYKLEFQTAVKVETNSCKHALRKANALKNQNPKCIPYDYNRVVLDKYDNTPDSDYINASYVDSLLKPNAYIVTQGPTEDTVLDFWRMVWQENCSAIVMLTKTFDFTKVMCVQYWPPNKEKEEIYGDMHITIQSEEELANFHIRTFRLFKLNKDNVVAEERFLLQFHYTEWHSHTCPFSNAILEFRRRVRAVVGTIIKANSRIGPMLVHCNDGGGRSGVYLAIDANMELAEEEDSFHVFGYLKKLRQSRKGLIENVDQYKFVYDTLEEFIICGNSWFPVKELSQRLKEKSLKDPLTKMNSYQREYAQICKQTPRFTIGDCAGGHRGDNREKNRDVLCVPPDNFRPYLSSFQGNSFTDYINAVFVDVSTPKSQESVVPFLSVSPFFFDTVLRIFRFPCVSHLLRGDLGARICIAYAQGYTKPREYIVTEWPLQKTCGEFWSLVYDHECSAVVVLCQPPHNSQQYPAFWPEGRHSKKYGPVFTIDHISHQHYSNIKSWIFRINKKVISLTELMAGVKAPPRTVQLFQLTCWPMGHKVPTSTNSLVELMNMVERWRQKTDYGPVCVVSPDGRSRAGVYCAANACIEQVIQHGEVDVFQAVKTVRRHRPQLVDNMTEYKYCYDLVLHYVLHYLNKDLKEKKFIEFGRGKSIPLTPEYSNSELSKELSNAGRVIVEKNIRKLQKGESYDHCQSFDDKKFVIDKNGRICERKKKGRLYSLGGNDPPKRCTRGRLDRLKTVGTFDITNEISRLSQKTMNLNERIISTQLFAQTIDETATTTTSVGSSVGLSVGFAPFVAAATAGLAGPSGTTVMLPTDAAPGPSPSGLATKQSAETIHLSSPHHLHPLHTGSSSSVVATGTLAQQPTAPPAQHSTPPSTSRTTGKSRSLSTGSYITKDSSAHSSAERLTKSNSHTEVHVNSGPTASTSKDSGGIMPQNRSLEEGRSMIPSVKSSPPVRKPILRKSKKIVRTDSEFLKGNIYEKESSVSSSQYTPTRDRRREQFADYRSSNPSSETHKSTDESSKNISTDEIDTVFSDTMDLEQMEQDYRMHLKNNLQREYKSDSDTLDEVGKKRGPDYNAWKNQSYENTFDVYGKETPEQTGNGKNHTGSDRAVAVDGSPKADELSVHSSVAPTHAPTSSSKPDRPTDLELGSTSDGGCKSSASSTNDGPFGHLFEKNLGRFKRMNKLLKCKRFSTSALYEKKTSAGGGSTSASATSDGKPSFTSPTKSIPNAARSPVKSIHSQSKASISSSKSSLFGSKKSGTGFTFKGKRFLFTGKTSPNKSKSNNEISYYRTKSTKGSKKGSLKNNSTACLNLENTCTSPLSEAFYNTTGSVRLSAMELYEKFCSQDFSGLYKHETVRTDTDSHGSGTDSSHYEPHRHLGAIRKYRRRNFKLLRQKSEPKFSFRTDTLYEDSYDGVCYHDEKDEEEEYGAEEYNQFLYDEQYYEEDIEHYSIENIYYQRNGLMTLPDGTYVQRYPYRMEDEEGDQDEEEDEEEEEEEEEDGEEEEEELGEEEECDYQDEEEEEEEEEEVDENEFDEEDEDELALEEEEEERRRLQRLQLAPPPIELVASMDSDCDEIYLMPQNESESKQMIIQDFLFHRSNNDFEAGPCGDDYDIAEVDEDAEEVQEPAIDREQQADDEDFEQDVRLERYAATDKETLTIYKICSKESILESMRGETPDRTSDTIPHSASMEQYFLKSDCVTTLERTASLDLLSNSSGTLNKSTLTDYAFDTVRNVNLDSCSTSRLSLSLKSEIFEDTTNGGGSGGGGGSGPTTSGEPITAGALEDTAGSADTTPEVGADVPRIKSWNIEDFTLTPEESFSDEQLPLDGPSSIGDAVKLAELLQERCAESCTVPPEPLELDHPNGTVGTAEYTIVDLDEEPYLLDPTISEFTSEITKEFDLLFSRAETESLQAAASAGVAGEMAAQPSSSPPPPPVSEVPPQLGDVLKLLSDLPTRYSMQMLEHINLDTDEISIPIRGVEDGKASSPTAPSASSSPPPATAVPNSSTQAPSKTSVPTSQPTPESAKPRTLEPSGSGRSSTKMKLRSTHSAGLAKTAATTPTAADIVVASAVEAAAVAGSGNNSAGSSDRLKKARSQSLGNLRNKTKCFPL</sequence>
<feature type="region of interest" description="Disordered" evidence="1">
    <location>
        <begin position="1574"/>
        <end position="1650"/>
    </location>
</feature>
<feature type="region of interest" description="Disordered" evidence="1">
    <location>
        <begin position="1293"/>
        <end position="1337"/>
    </location>
</feature>
<feature type="compositionally biased region" description="Gly residues" evidence="1">
    <location>
        <begin position="1854"/>
        <end position="1865"/>
    </location>
</feature>
<feature type="region of interest" description="Disordered" evidence="1">
    <location>
        <begin position="1145"/>
        <end position="1172"/>
    </location>
</feature>
<dbReference type="Pfam" id="PF00102">
    <property type="entry name" value="Y_phosphatase"/>
    <property type="match status" value="2"/>
</dbReference>
<keyword evidence="5" id="KW-1185">Reference proteome</keyword>
<evidence type="ECO:0000259" key="3">
    <source>
        <dbReference type="PROSITE" id="PS50056"/>
    </source>
</evidence>
<feature type="domain" description="Tyrosine specific protein phosphatases" evidence="3">
    <location>
        <begin position="281"/>
        <end position="358"/>
    </location>
</feature>
<reference evidence="4" key="2">
    <citation type="submission" date="2020-05" db="UniProtKB">
        <authorList>
            <consortium name="EnsemblMetazoa"/>
        </authorList>
    </citation>
    <scope>IDENTIFICATION</scope>
    <source>
        <strain evidence="4">WRAIR2</strain>
    </source>
</reference>
<feature type="region of interest" description="Disordered" evidence="1">
    <location>
        <begin position="954"/>
        <end position="1056"/>
    </location>
</feature>
<feature type="compositionally biased region" description="Basic and acidic residues" evidence="1">
    <location>
        <begin position="1145"/>
        <end position="1167"/>
    </location>
</feature>
<dbReference type="PROSITE" id="PS50056">
    <property type="entry name" value="TYR_PHOSPHATASE_2"/>
    <property type="match status" value="2"/>
</dbReference>
<dbReference type="Proteomes" id="UP000075884">
    <property type="component" value="Unassembled WGS sequence"/>
</dbReference>
<dbReference type="GO" id="GO:0048666">
    <property type="term" value="P:neuron development"/>
    <property type="evidence" value="ECO:0007669"/>
    <property type="project" value="UniProtKB-ARBA"/>
</dbReference>
<feature type="domain" description="Tyrosine specific protein phosphatases" evidence="3">
    <location>
        <begin position="641"/>
        <end position="713"/>
    </location>
</feature>
<dbReference type="EnsemblMetazoa" id="ADIR011239-RA">
    <property type="protein sequence ID" value="ADIR011239-PA"/>
    <property type="gene ID" value="ADIR011239"/>
</dbReference>
<dbReference type="PANTHER" id="PTHR19134">
    <property type="entry name" value="RECEPTOR-TYPE TYROSINE-PROTEIN PHOSPHATASE"/>
    <property type="match status" value="1"/>
</dbReference>
<dbReference type="PRINTS" id="PR00700">
    <property type="entry name" value="PRTYPHPHTASE"/>
</dbReference>
<evidence type="ECO:0000313" key="4">
    <source>
        <dbReference type="EnsemblMetazoa" id="ADIR011239-PA"/>
    </source>
</evidence>
<feature type="compositionally biased region" description="Polar residues" evidence="1">
    <location>
        <begin position="1218"/>
        <end position="1232"/>
    </location>
</feature>
<feature type="region of interest" description="Disordered" evidence="1">
    <location>
        <begin position="2008"/>
        <end position="2036"/>
    </location>
</feature>
<dbReference type="SMART" id="SM00404">
    <property type="entry name" value="PTPc_motif"/>
    <property type="match status" value="2"/>
</dbReference>
<feature type="region of interest" description="Disordered" evidence="1">
    <location>
        <begin position="1369"/>
        <end position="1397"/>
    </location>
</feature>
<evidence type="ECO:0000259" key="2">
    <source>
        <dbReference type="PROSITE" id="PS50055"/>
    </source>
</evidence>
<dbReference type="STRING" id="7168.A0A182NU97"/>
<feature type="compositionally biased region" description="Basic and acidic residues" evidence="1">
    <location>
        <begin position="1086"/>
        <end position="1095"/>
    </location>
</feature>
<dbReference type="InterPro" id="IPR029021">
    <property type="entry name" value="Prot-tyrosine_phosphatase-like"/>
</dbReference>
<feature type="domain" description="Tyrosine-protein phosphatase" evidence="2">
    <location>
        <begin position="101"/>
        <end position="367"/>
    </location>
</feature>
<dbReference type="Gene3D" id="3.90.190.10">
    <property type="entry name" value="Protein tyrosine phosphatase superfamily"/>
    <property type="match status" value="2"/>
</dbReference>
<feature type="compositionally biased region" description="Low complexity" evidence="1">
    <location>
        <begin position="2078"/>
        <end position="2088"/>
    </location>
</feature>
<accession>A0A182NU97</accession>
<feature type="compositionally biased region" description="Low complexity" evidence="1">
    <location>
        <begin position="2008"/>
        <end position="2022"/>
    </location>
</feature>
<dbReference type="CDD" id="cd00047">
    <property type="entry name" value="PTPc"/>
    <property type="match status" value="1"/>
</dbReference>
<feature type="compositionally biased region" description="Basic and acidic residues" evidence="1">
    <location>
        <begin position="1105"/>
        <end position="1114"/>
    </location>
</feature>
<feature type="compositionally biased region" description="Polar residues" evidence="1">
    <location>
        <begin position="1371"/>
        <end position="1381"/>
    </location>
</feature>
<feature type="region of interest" description="Disordered" evidence="1">
    <location>
        <begin position="2172"/>
        <end position="2204"/>
    </location>
</feature>
<feature type="region of interest" description="Disordered" evidence="1">
    <location>
        <begin position="1185"/>
        <end position="1263"/>
    </location>
</feature>
<feature type="compositionally biased region" description="Basic residues" evidence="1">
    <location>
        <begin position="1387"/>
        <end position="1396"/>
    </location>
</feature>
<dbReference type="InterPro" id="IPR050348">
    <property type="entry name" value="Protein-Tyr_Phosphatase"/>
</dbReference>
<name>A0A182NU97_9DIPT</name>
<feature type="compositionally biased region" description="Low complexity" evidence="1">
    <location>
        <begin position="2144"/>
        <end position="2154"/>
    </location>
</feature>
<feature type="compositionally biased region" description="Polar residues" evidence="1">
    <location>
        <begin position="1012"/>
        <end position="1021"/>
    </location>
</feature>
<feature type="compositionally biased region" description="Polar residues" evidence="1">
    <location>
        <begin position="954"/>
        <end position="994"/>
    </location>
</feature>
<dbReference type="GO" id="GO:0009653">
    <property type="term" value="P:anatomical structure morphogenesis"/>
    <property type="evidence" value="ECO:0007669"/>
    <property type="project" value="UniProtKB-ARBA"/>
</dbReference>
<protein>
    <recommendedName>
        <fullName evidence="6">Protein-tyrosine-phosphatase</fullName>
    </recommendedName>
</protein>
<feature type="compositionally biased region" description="Acidic residues" evidence="1">
    <location>
        <begin position="1574"/>
        <end position="1643"/>
    </location>
</feature>
<dbReference type="SUPFAM" id="SSF52799">
    <property type="entry name" value="(Phosphotyrosine protein) phosphatases II"/>
    <property type="match status" value="2"/>
</dbReference>
<feature type="compositionally biased region" description="Low complexity" evidence="1">
    <location>
        <begin position="2172"/>
        <end position="2181"/>
    </location>
</feature>
<organism evidence="4 5">
    <name type="scientific">Anopheles dirus</name>
    <dbReference type="NCBI Taxonomy" id="7168"/>
    <lineage>
        <taxon>Eukaryota</taxon>
        <taxon>Metazoa</taxon>
        <taxon>Ecdysozoa</taxon>
        <taxon>Arthropoda</taxon>
        <taxon>Hexapoda</taxon>
        <taxon>Insecta</taxon>
        <taxon>Pterygota</taxon>
        <taxon>Neoptera</taxon>
        <taxon>Endopterygota</taxon>
        <taxon>Diptera</taxon>
        <taxon>Nematocera</taxon>
        <taxon>Culicoidea</taxon>
        <taxon>Culicidae</taxon>
        <taxon>Anophelinae</taxon>
        <taxon>Anopheles</taxon>
    </lineage>
</organism>
<feature type="compositionally biased region" description="Pro residues" evidence="1">
    <location>
        <begin position="2023"/>
        <end position="2032"/>
    </location>
</feature>
<dbReference type="InterPro" id="IPR003595">
    <property type="entry name" value="Tyr_Pase_cat"/>
</dbReference>
<feature type="region of interest" description="Disordered" evidence="1">
    <location>
        <begin position="1851"/>
        <end position="1875"/>
    </location>
</feature>
<feature type="domain" description="Tyrosine-protein phosphatase" evidence="2">
    <location>
        <begin position="399"/>
        <end position="722"/>
    </location>
</feature>
<feature type="compositionally biased region" description="Polar residues" evidence="1">
    <location>
        <begin position="2102"/>
        <end position="2116"/>
    </location>
</feature>
<feature type="region of interest" description="Disordered" evidence="1">
    <location>
        <begin position="2073"/>
        <end position="2154"/>
    </location>
</feature>
<feature type="region of interest" description="Disordered" evidence="1">
    <location>
        <begin position="1075"/>
        <end position="1122"/>
    </location>
</feature>
<dbReference type="InterPro" id="IPR000387">
    <property type="entry name" value="Tyr_Pase_dom"/>
</dbReference>
<dbReference type="VEuPathDB" id="VectorBase:ADIR011239"/>
<dbReference type="FunFam" id="3.90.190.10:FF:000062">
    <property type="entry name" value="Receptor-type tyrosine-protein phosphatase kappa"/>
    <property type="match status" value="1"/>
</dbReference>
<feature type="compositionally biased region" description="Polar residues" evidence="1">
    <location>
        <begin position="1243"/>
        <end position="1259"/>
    </location>
</feature>
<feature type="compositionally biased region" description="Basic and acidic residues" evidence="1">
    <location>
        <begin position="995"/>
        <end position="1008"/>
    </location>
</feature>
<reference evidence="5" key="1">
    <citation type="submission" date="2013-03" db="EMBL/GenBank/DDBJ databases">
        <title>The Genome Sequence of Anopheles dirus WRAIR2.</title>
        <authorList>
            <consortium name="The Broad Institute Genomics Platform"/>
            <person name="Neafsey D.E."/>
            <person name="Walton C."/>
            <person name="Walker B."/>
            <person name="Young S.K."/>
            <person name="Zeng Q."/>
            <person name="Gargeya S."/>
            <person name="Fitzgerald M."/>
            <person name="Haas B."/>
            <person name="Abouelleil A."/>
            <person name="Allen A.W."/>
            <person name="Alvarado L."/>
            <person name="Arachchi H.M."/>
            <person name="Berlin A.M."/>
            <person name="Chapman S.B."/>
            <person name="Gainer-Dewar J."/>
            <person name="Goldberg J."/>
            <person name="Griggs A."/>
            <person name="Gujja S."/>
            <person name="Hansen M."/>
            <person name="Howarth C."/>
            <person name="Imamovic A."/>
            <person name="Ireland A."/>
            <person name="Larimer J."/>
            <person name="McCowan C."/>
            <person name="Murphy C."/>
            <person name="Pearson M."/>
            <person name="Poon T.W."/>
            <person name="Priest M."/>
            <person name="Roberts A."/>
            <person name="Saif S."/>
            <person name="Shea T."/>
            <person name="Sisk P."/>
            <person name="Sykes S."/>
            <person name="Wortman J."/>
            <person name="Nusbaum C."/>
            <person name="Birren B."/>
        </authorList>
    </citation>
    <scope>NUCLEOTIDE SEQUENCE [LARGE SCALE GENOMIC DNA]</scope>
    <source>
        <strain evidence="5">WRAIR2</strain>
    </source>
</reference>
<dbReference type="GO" id="GO:0004725">
    <property type="term" value="F:protein tyrosine phosphatase activity"/>
    <property type="evidence" value="ECO:0007669"/>
    <property type="project" value="InterPro"/>
</dbReference>
<dbReference type="InterPro" id="IPR016130">
    <property type="entry name" value="Tyr_Pase_AS"/>
</dbReference>
<evidence type="ECO:0008006" key="6">
    <source>
        <dbReference type="Google" id="ProtNLM"/>
    </source>
</evidence>
<dbReference type="PROSITE" id="PS50055">
    <property type="entry name" value="TYR_PHOSPHATASE_PTP"/>
    <property type="match status" value="2"/>
</dbReference>
<evidence type="ECO:0000256" key="1">
    <source>
        <dbReference type="SAM" id="MobiDB-lite"/>
    </source>
</evidence>